<dbReference type="AlphaFoldDB" id="A0A3P5XK80"/>
<sequence length="272" mass="29072">MSEPLSSHEIEDVLSSIRRLVSEEMRPLKQPDPPAPQGPEKLLLTPSLRVVPDRPAPVAASAPPVLPVAEPEVFFGEAVPLGASPAGDLYDDAGLDLGGSGLKAVIDSLSVPQPATRDDTDPPQQAALSAPPAEAAQGGLPEVDWMQPGEEDDWPDEGPVPFVAHPRGALRTATDPLARAWADNAEAEVRAELNTGATPVREETPVAPVAVSVAPGAFDQDEAILDEDLLRDIVREMIREELAGTLGERITRNVRKLVRLEVNRALTTREFE</sequence>
<evidence type="ECO:0000256" key="1">
    <source>
        <dbReference type="SAM" id="MobiDB-lite"/>
    </source>
</evidence>
<name>A0A3P5XK80_9RHOB</name>
<evidence type="ECO:0000313" key="2">
    <source>
        <dbReference type="EMBL" id="VDC32097.1"/>
    </source>
</evidence>
<dbReference type="EMBL" id="UXAW01000090">
    <property type="protein sequence ID" value="VDC32097.1"/>
    <property type="molecule type" value="Genomic_DNA"/>
</dbReference>
<feature type="region of interest" description="Disordered" evidence="1">
    <location>
        <begin position="22"/>
        <end position="41"/>
    </location>
</feature>
<accession>A0A3P5XK80</accession>
<organism evidence="2 3">
    <name type="scientific">Pseudogemmobacter humi</name>
    <dbReference type="NCBI Taxonomy" id="2483812"/>
    <lineage>
        <taxon>Bacteria</taxon>
        <taxon>Pseudomonadati</taxon>
        <taxon>Pseudomonadota</taxon>
        <taxon>Alphaproteobacteria</taxon>
        <taxon>Rhodobacterales</taxon>
        <taxon>Paracoccaceae</taxon>
        <taxon>Pseudogemmobacter</taxon>
    </lineage>
</organism>
<feature type="compositionally biased region" description="Low complexity" evidence="1">
    <location>
        <begin position="122"/>
        <end position="137"/>
    </location>
</feature>
<dbReference type="RefSeq" id="WP_124088019.1">
    <property type="nucleotide sequence ID" value="NZ_UXAW01000090.1"/>
</dbReference>
<dbReference type="Proteomes" id="UP000277498">
    <property type="component" value="Unassembled WGS sequence"/>
</dbReference>
<protein>
    <submittedName>
        <fullName evidence="2">Uncharacterized protein</fullName>
    </submittedName>
</protein>
<reference evidence="2 3" key="1">
    <citation type="submission" date="2018-11" db="EMBL/GenBank/DDBJ databases">
        <authorList>
            <person name="Criscuolo A."/>
        </authorList>
    </citation>
    <scope>NUCLEOTIDE SEQUENCE [LARGE SCALE GENOMIC DNA]</scope>
    <source>
        <strain evidence="2">ACIP111625</strain>
    </source>
</reference>
<keyword evidence="3" id="KW-1185">Reference proteome</keyword>
<dbReference type="OrthoDB" id="7875768at2"/>
<evidence type="ECO:0000313" key="3">
    <source>
        <dbReference type="Proteomes" id="UP000277498"/>
    </source>
</evidence>
<proteinExistence type="predicted"/>
<feature type="region of interest" description="Disordered" evidence="1">
    <location>
        <begin position="108"/>
        <end position="152"/>
    </location>
</feature>
<gene>
    <name evidence="2" type="ORF">XINFAN_03320</name>
</gene>